<evidence type="ECO:0000259" key="10">
    <source>
        <dbReference type="Pfam" id="PF00662"/>
    </source>
</evidence>
<dbReference type="InterPro" id="IPR003945">
    <property type="entry name" value="NU5C-like"/>
</dbReference>
<evidence type="ECO:0000256" key="2">
    <source>
        <dbReference type="ARBA" id="ARBA00022448"/>
    </source>
</evidence>
<dbReference type="RefSeq" id="WP_191618091.1">
    <property type="nucleotide sequence ID" value="NZ_JACYFG010000038.1"/>
</dbReference>
<evidence type="ECO:0000256" key="6">
    <source>
        <dbReference type="ARBA" id="ARBA00023136"/>
    </source>
</evidence>
<dbReference type="GO" id="GO:0003954">
    <property type="term" value="F:NADH dehydrogenase activity"/>
    <property type="evidence" value="ECO:0007669"/>
    <property type="project" value="TreeGrafter"/>
</dbReference>
<accession>A0A927FAW3</accession>
<keyword evidence="12" id="KW-1185">Reference proteome</keyword>
<evidence type="ECO:0000256" key="3">
    <source>
        <dbReference type="ARBA" id="ARBA00022475"/>
    </source>
</evidence>
<evidence type="ECO:0000256" key="8">
    <source>
        <dbReference type="RuleBase" id="RU000320"/>
    </source>
</evidence>
<keyword evidence="2 7" id="KW-0813">Transport</keyword>
<comment type="caution">
    <text evidence="11">The sequence shown here is derived from an EMBL/GenBank/DDBJ whole genome shotgun (WGS) entry which is preliminary data.</text>
</comment>
<evidence type="ECO:0000259" key="9">
    <source>
        <dbReference type="Pfam" id="PF00361"/>
    </source>
</evidence>
<gene>
    <name evidence="7" type="primary">dabB</name>
    <name evidence="11" type="ORF">IEN85_15910</name>
</gene>
<dbReference type="Proteomes" id="UP000622317">
    <property type="component" value="Unassembled WGS sequence"/>
</dbReference>
<keyword evidence="6 7" id="KW-0472">Membrane</keyword>
<dbReference type="InterPro" id="IPR046396">
    <property type="entry name" value="Transporter_DabB"/>
</dbReference>
<sequence>MNTLIAFTLLSIPLAYLVWLFFPSRSLNRRGARSAVWAERIAWGTLLAAGASVALWMANGRAPSTWGLGFESFLGIRFDALSTPLLVLVCFLAAIILRFSRNYMAGDPRKGEFVKWICATLGCVLALILAPGLIQFAAAWIGTSLSLHRLLVYFPNRPGTLFSARKKFLLSRIADIAVIAAFVGLYQTIGSQNFSAIFAQMSAESERLLWIGSLIALAAVLKSAQFPFHTWLPDTMGTPTPVSALMHAGIINAGGVLLIRFAPVFVAAPGPLYAVAVVGALTAVFASFVMLSQTSVKRGLAYSTIAQMGFMLMQCGLGAFHLALLHILAHSLYKAHSFLSSGSTVHTIDTLSTDSKAKREVHLPLFAAVAISFIIVFGLAWAFGINPSQKPGMIALGVVVAMATTQLLLRQLRRDVSPACILRVTAVAFSVATVYLVLASLAAWWMEPSLTPAPLTSKGFELTVAGIMFLALATTLQLQIGSRILIPLRLRDALYVHALNGFYINILANRILKLVKLQPKRA</sequence>
<comment type="similarity">
    <text evidence="7">Belongs to the inorganic carbon transporter (TC 9.A.2) DabB family.</text>
</comment>
<dbReference type="GO" id="GO:0005886">
    <property type="term" value="C:plasma membrane"/>
    <property type="evidence" value="ECO:0007669"/>
    <property type="project" value="UniProtKB-SubCell"/>
</dbReference>
<dbReference type="PANTHER" id="PTHR42829">
    <property type="entry name" value="NADH-UBIQUINONE OXIDOREDUCTASE CHAIN 5"/>
    <property type="match status" value="1"/>
</dbReference>
<dbReference type="PRINTS" id="PR01434">
    <property type="entry name" value="NADHDHGNASE5"/>
</dbReference>
<evidence type="ECO:0000313" key="11">
    <source>
        <dbReference type="EMBL" id="MBD5780986.1"/>
    </source>
</evidence>
<dbReference type="AlphaFoldDB" id="A0A927FAW3"/>
<protein>
    <recommendedName>
        <fullName evidence="7">Probable inorganic carbon transporter subunit DabB</fullName>
    </recommendedName>
</protein>
<feature type="transmembrane region" description="Helical" evidence="7">
    <location>
        <begin position="391"/>
        <end position="409"/>
    </location>
</feature>
<evidence type="ECO:0000256" key="5">
    <source>
        <dbReference type="ARBA" id="ARBA00022989"/>
    </source>
</evidence>
<dbReference type="GO" id="GO:0042773">
    <property type="term" value="P:ATP synthesis coupled electron transport"/>
    <property type="evidence" value="ECO:0007669"/>
    <property type="project" value="InterPro"/>
</dbReference>
<evidence type="ECO:0000313" key="12">
    <source>
        <dbReference type="Proteomes" id="UP000622317"/>
    </source>
</evidence>
<dbReference type="EMBL" id="JACYFG010000038">
    <property type="protein sequence ID" value="MBD5780986.1"/>
    <property type="molecule type" value="Genomic_DNA"/>
</dbReference>
<evidence type="ECO:0000256" key="7">
    <source>
        <dbReference type="HAMAP-Rule" id="MF_00862"/>
    </source>
</evidence>
<keyword evidence="4 7" id="KW-0812">Transmembrane</keyword>
<feature type="transmembrane region" description="Helical" evidence="7">
    <location>
        <begin position="207"/>
        <end position="224"/>
    </location>
</feature>
<dbReference type="Pfam" id="PF00361">
    <property type="entry name" value="Proton_antipo_M"/>
    <property type="match status" value="1"/>
</dbReference>
<evidence type="ECO:0000256" key="4">
    <source>
        <dbReference type="ARBA" id="ARBA00022692"/>
    </source>
</evidence>
<dbReference type="GO" id="GO:0012505">
    <property type="term" value="C:endomembrane system"/>
    <property type="evidence" value="ECO:0007669"/>
    <property type="project" value="UniProtKB-SubCell"/>
</dbReference>
<dbReference type="GO" id="GO:0015990">
    <property type="term" value="P:electron transport coupled proton transport"/>
    <property type="evidence" value="ECO:0007669"/>
    <property type="project" value="TreeGrafter"/>
</dbReference>
<dbReference type="InterPro" id="IPR001516">
    <property type="entry name" value="Proton_antipo_N"/>
</dbReference>
<feature type="transmembrane region" description="Helical" evidence="7">
    <location>
        <begin position="272"/>
        <end position="291"/>
    </location>
</feature>
<feature type="domain" description="NADH:quinone oxidoreductase/Mrp antiporter transmembrane" evidence="9">
    <location>
        <begin position="132"/>
        <end position="348"/>
    </location>
</feature>
<dbReference type="GO" id="GO:0008137">
    <property type="term" value="F:NADH dehydrogenase (ubiquinone) activity"/>
    <property type="evidence" value="ECO:0007669"/>
    <property type="project" value="InterPro"/>
</dbReference>
<feature type="transmembrane region" description="Helical" evidence="7">
    <location>
        <begin position="42"/>
        <end position="58"/>
    </location>
</feature>
<feature type="transmembrane region" description="Helical" evidence="7">
    <location>
        <begin position="168"/>
        <end position="186"/>
    </location>
</feature>
<feature type="transmembrane region" description="Helical" evidence="7">
    <location>
        <begin position="244"/>
        <end position="265"/>
    </location>
</feature>
<comment type="function">
    <text evidence="7">Part of an energy-coupled inorganic carbon pump.</text>
</comment>
<keyword evidence="5 7" id="KW-1133">Transmembrane helix</keyword>
<comment type="subunit">
    <text evidence="7">Forms a complex with DabA.</text>
</comment>
<feature type="transmembrane region" description="Helical" evidence="7">
    <location>
        <begin position="365"/>
        <end position="385"/>
    </location>
</feature>
<feature type="transmembrane region" description="Helical" evidence="7">
    <location>
        <begin position="493"/>
        <end position="512"/>
    </location>
</feature>
<name>A0A927FAW3_9BACT</name>
<feature type="transmembrane region" description="Helical" evidence="7">
    <location>
        <begin position="78"/>
        <end position="97"/>
    </location>
</feature>
<organism evidence="11 12">
    <name type="scientific">Pelagicoccus enzymogenes</name>
    <dbReference type="NCBI Taxonomy" id="2773457"/>
    <lineage>
        <taxon>Bacteria</taxon>
        <taxon>Pseudomonadati</taxon>
        <taxon>Verrucomicrobiota</taxon>
        <taxon>Opitutia</taxon>
        <taxon>Puniceicoccales</taxon>
        <taxon>Pelagicoccaceae</taxon>
        <taxon>Pelagicoccus</taxon>
    </lineage>
</organism>
<feature type="transmembrane region" description="Helical" evidence="7">
    <location>
        <begin position="421"/>
        <end position="445"/>
    </location>
</feature>
<feature type="transmembrane region" description="Helical" evidence="7">
    <location>
        <begin position="465"/>
        <end position="486"/>
    </location>
</feature>
<evidence type="ECO:0000256" key="1">
    <source>
        <dbReference type="ARBA" id="ARBA00004127"/>
    </source>
</evidence>
<feature type="transmembrane region" description="Helical" evidence="7">
    <location>
        <begin position="311"/>
        <end position="333"/>
    </location>
</feature>
<proteinExistence type="inferred from homology"/>
<dbReference type="InterPro" id="IPR001750">
    <property type="entry name" value="ND/Mrp_TM"/>
</dbReference>
<comment type="subcellular location">
    <subcellularLocation>
        <location evidence="7">Cell membrane</location>
        <topology evidence="7">Multi-pass membrane protein</topology>
    </subcellularLocation>
    <subcellularLocation>
        <location evidence="1">Endomembrane system</location>
        <topology evidence="1">Multi-pass membrane protein</topology>
    </subcellularLocation>
    <subcellularLocation>
        <location evidence="8">Membrane</location>
        <topology evidence="8">Multi-pass membrane protein</topology>
    </subcellularLocation>
</comment>
<dbReference type="Pfam" id="PF00662">
    <property type="entry name" value="Proton_antipo_N"/>
    <property type="match status" value="1"/>
</dbReference>
<dbReference type="PANTHER" id="PTHR42829:SF1">
    <property type="entry name" value="INORGANIC CARBON TRANSPORTER SUBUNIT DABB-RELATED"/>
    <property type="match status" value="1"/>
</dbReference>
<feature type="transmembrane region" description="Helical" evidence="7">
    <location>
        <begin position="117"/>
        <end position="141"/>
    </location>
</feature>
<keyword evidence="3 7" id="KW-1003">Cell membrane</keyword>
<feature type="domain" description="NADH-Ubiquinone oxidoreductase (complex I) chain 5 N-terminal" evidence="10">
    <location>
        <begin position="73"/>
        <end position="113"/>
    </location>
</feature>
<dbReference type="HAMAP" id="MF_00862">
    <property type="entry name" value="DabB"/>
    <property type="match status" value="1"/>
</dbReference>
<reference evidence="11" key="1">
    <citation type="submission" date="2020-09" db="EMBL/GenBank/DDBJ databases">
        <title>Pelagicoccus enzymogenes sp. nov. with an EPS production, isolated from marine sediment.</title>
        <authorList>
            <person name="Feng X."/>
        </authorList>
    </citation>
    <scope>NUCLEOTIDE SEQUENCE</scope>
    <source>
        <strain evidence="11">NFK12</strain>
    </source>
</reference>
<feature type="transmembrane region" description="Helical" evidence="7">
    <location>
        <begin position="6"/>
        <end position="22"/>
    </location>
</feature>